<name>A0A136IK45_9PEZI</name>
<dbReference type="EMBL" id="KQ964286">
    <property type="protein sequence ID" value="KXJ85313.1"/>
    <property type="molecule type" value="Genomic_DNA"/>
</dbReference>
<dbReference type="PANTHER" id="PTHR37017:SF11">
    <property type="entry name" value="ESTERASE_LIPASE_THIOESTERASE DOMAIN-CONTAINING PROTEIN"/>
    <property type="match status" value="1"/>
</dbReference>
<evidence type="ECO:0000313" key="3">
    <source>
        <dbReference type="Proteomes" id="UP000070501"/>
    </source>
</evidence>
<dbReference type="GO" id="GO:0016787">
    <property type="term" value="F:hydrolase activity"/>
    <property type="evidence" value="ECO:0007669"/>
    <property type="project" value="UniProtKB-KW"/>
</dbReference>
<sequence length="251" mass="26607">MASRSSKPVVLLVHGAWHTPGHYHLLIKALQAAGHTVIAPPLATAGPSDLIVGKGVPDDLARLEEAIGPHIESGKEIILVAHSYGGFPGTYYVKDRTAAERKARGLEGGFVAAVYIAAYAPAVAGEQPSRHKPVVGFFDVDVSRLFSTPVPGSPKVADPNRTTRETLYSLLGGHSGLAFAAEVTVGASELAVPKTYLVCTRDDCVPAEFQREVAEGMGARVIDIDAGHSPFLVESHVERMVREIGTATERN</sequence>
<feature type="domain" description="AB hydrolase-1" evidence="1">
    <location>
        <begin position="10"/>
        <end position="241"/>
    </location>
</feature>
<dbReference type="InParanoid" id="A0A136IK45"/>
<keyword evidence="3" id="KW-1185">Reference proteome</keyword>
<gene>
    <name evidence="2" type="ORF">Micbo1qcDRAFT_128302</name>
</gene>
<dbReference type="Gene3D" id="3.40.50.1820">
    <property type="entry name" value="alpha/beta hydrolase"/>
    <property type="match status" value="1"/>
</dbReference>
<dbReference type="InterPro" id="IPR052897">
    <property type="entry name" value="Sec-Metab_Biosynth_Hydrolase"/>
</dbReference>
<dbReference type="STRING" id="196109.A0A136IK45"/>
<dbReference type="SUPFAM" id="SSF53474">
    <property type="entry name" value="alpha/beta-Hydrolases"/>
    <property type="match status" value="1"/>
</dbReference>
<dbReference type="InterPro" id="IPR029058">
    <property type="entry name" value="AB_hydrolase_fold"/>
</dbReference>
<protein>
    <submittedName>
        <fullName evidence="2">Alpha/beta hydrolase fold-1</fullName>
    </submittedName>
</protein>
<accession>A0A136IK45</accession>
<evidence type="ECO:0000259" key="1">
    <source>
        <dbReference type="Pfam" id="PF12697"/>
    </source>
</evidence>
<dbReference type="Pfam" id="PF12697">
    <property type="entry name" value="Abhydrolase_6"/>
    <property type="match status" value="1"/>
</dbReference>
<keyword evidence="2" id="KW-0378">Hydrolase</keyword>
<dbReference type="AlphaFoldDB" id="A0A136IK45"/>
<dbReference type="PANTHER" id="PTHR37017">
    <property type="entry name" value="AB HYDROLASE-1 DOMAIN-CONTAINING PROTEIN-RELATED"/>
    <property type="match status" value="1"/>
</dbReference>
<organism evidence="2 3">
    <name type="scientific">Microdochium bolleyi</name>
    <dbReference type="NCBI Taxonomy" id="196109"/>
    <lineage>
        <taxon>Eukaryota</taxon>
        <taxon>Fungi</taxon>
        <taxon>Dikarya</taxon>
        <taxon>Ascomycota</taxon>
        <taxon>Pezizomycotina</taxon>
        <taxon>Sordariomycetes</taxon>
        <taxon>Xylariomycetidae</taxon>
        <taxon>Xylariales</taxon>
        <taxon>Microdochiaceae</taxon>
        <taxon>Microdochium</taxon>
    </lineage>
</organism>
<dbReference type="InterPro" id="IPR000073">
    <property type="entry name" value="AB_hydrolase_1"/>
</dbReference>
<proteinExistence type="predicted"/>
<evidence type="ECO:0000313" key="2">
    <source>
        <dbReference type="EMBL" id="KXJ85313.1"/>
    </source>
</evidence>
<dbReference type="Proteomes" id="UP000070501">
    <property type="component" value="Unassembled WGS sequence"/>
</dbReference>
<reference evidence="3" key="1">
    <citation type="submission" date="2016-02" db="EMBL/GenBank/DDBJ databases">
        <title>Draft genome sequence of Microdochium bolleyi, a fungal endophyte of beachgrass.</title>
        <authorList>
            <consortium name="DOE Joint Genome Institute"/>
            <person name="David A.S."/>
            <person name="May G."/>
            <person name="Haridas S."/>
            <person name="Lim J."/>
            <person name="Wang M."/>
            <person name="Labutti K."/>
            <person name="Lipzen A."/>
            <person name="Barry K."/>
            <person name="Grigoriev I.V."/>
        </authorList>
    </citation>
    <scope>NUCLEOTIDE SEQUENCE [LARGE SCALE GENOMIC DNA]</scope>
    <source>
        <strain evidence="3">J235TASD1</strain>
    </source>
</reference>
<dbReference type="OrthoDB" id="408373at2759"/>